<dbReference type="Gene3D" id="3.40.630.30">
    <property type="match status" value="1"/>
</dbReference>
<dbReference type="PANTHER" id="PTHR43877">
    <property type="entry name" value="AMINOALKYLPHOSPHONATE N-ACETYLTRANSFERASE-RELATED-RELATED"/>
    <property type="match status" value="1"/>
</dbReference>
<dbReference type="InterPro" id="IPR016181">
    <property type="entry name" value="Acyl_CoA_acyltransferase"/>
</dbReference>
<dbReference type="SUPFAM" id="SSF55729">
    <property type="entry name" value="Acyl-CoA N-acyltransferases (Nat)"/>
    <property type="match status" value="1"/>
</dbReference>
<dbReference type="RefSeq" id="WP_150547327.1">
    <property type="nucleotide sequence ID" value="NZ_LR215729.2"/>
</dbReference>
<gene>
    <name evidence="4" type="ORF">PMYSY11_0217</name>
</gene>
<dbReference type="AlphaFoldDB" id="A0A653DZM0"/>
<evidence type="ECO:0000256" key="1">
    <source>
        <dbReference type="ARBA" id="ARBA00022679"/>
    </source>
</evidence>
<dbReference type="InterPro" id="IPR050832">
    <property type="entry name" value="Bact_Acetyltransf"/>
</dbReference>
<keyword evidence="1 4" id="KW-0808">Transferase</keyword>
<evidence type="ECO:0000259" key="3">
    <source>
        <dbReference type="PROSITE" id="PS51186"/>
    </source>
</evidence>
<sequence length="159" mass="17316">MSQPIAQLVPDSPFANFSVRAACATDAHALASLLQQLGDDEPRPDPVILAMRLNEPNQGRVVLVAEREGKLLGTCTVHLIEHLAHNFARSAILEDVVVDANMRGLGVGQALVHKAAERARNWGCYKLALSSRNNRADAQRFYQTLGYQLHGVSLALEPV</sequence>
<proteinExistence type="predicted"/>
<protein>
    <submittedName>
        <fullName evidence="4">GNAT family N-acetyltransferase</fullName>
    </submittedName>
</protein>
<keyword evidence="2" id="KW-0012">Acyltransferase</keyword>
<dbReference type="PROSITE" id="PS51186">
    <property type="entry name" value="GNAT"/>
    <property type="match status" value="1"/>
</dbReference>
<name>A0A653DZM0_9PSED</name>
<dbReference type="InterPro" id="IPR000182">
    <property type="entry name" value="GNAT_dom"/>
</dbReference>
<organism evidence="4">
    <name type="scientific">Pseudomonas marincola</name>
    <dbReference type="NCBI Taxonomy" id="437900"/>
    <lineage>
        <taxon>Bacteria</taxon>
        <taxon>Pseudomonadati</taxon>
        <taxon>Pseudomonadota</taxon>
        <taxon>Gammaproteobacteria</taxon>
        <taxon>Pseudomonadales</taxon>
        <taxon>Pseudomonadaceae</taxon>
        <taxon>Pseudomonas</taxon>
    </lineage>
</organism>
<dbReference type="GO" id="GO:0016747">
    <property type="term" value="F:acyltransferase activity, transferring groups other than amino-acyl groups"/>
    <property type="evidence" value="ECO:0007669"/>
    <property type="project" value="InterPro"/>
</dbReference>
<dbReference type="CDD" id="cd04301">
    <property type="entry name" value="NAT_SF"/>
    <property type="match status" value="1"/>
</dbReference>
<reference evidence="4" key="1">
    <citation type="submission" date="2019-02" db="EMBL/GenBank/DDBJ databases">
        <authorList>
            <consortium name="Genoscope - CEA"/>
            <person name="William W."/>
        </authorList>
    </citation>
    <scope>NUCLEOTIDE SEQUENCE [LARGE SCALE GENOMIC DNA]</scope>
    <source>
        <strain evidence="4">YSy11</strain>
    </source>
</reference>
<dbReference type="EMBL" id="LR215729">
    <property type="protein sequence ID" value="VEV95264.1"/>
    <property type="molecule type" value="Genomic_DNA"/>
</dbReference>
<evidence type="ECO:0000313" key="4">
    <source>
        <dbReference type="EMBL" id="VEV95264.1"/>
    </source>
</evidence>
<accession>A0A653DZM0</accession>
<evidence type="ECO:0000256" key="2">
    <source>
        <dbReference type="ARBA" id="ARBA00023315"/>
    </source>
</evidence>
<dbReference type="Pfam" id="PF00583">
    <property type="entry name" value="Acetyltransf_1"/>
    <property type="match status" value="1"/>
</dbReference>
<dbReference type="PANTHER" id="PTHR43877:SF1">
    <property type="entry name" value="ACETYLTRANSFERASE"/>
    <property type="match status" value="1"/>
</dbReference>
<feature type="domain" description="N-acetyltransferase" evidence="3">
    <location>
        <begin position="17"/>
        <end position="159"/>
    </location>
</feature>